<dbReference type="InterPro" id="IPR036663">
    <property type="entry name" value="Fumarylacetoacetase_C_sf"/>
</dbReference>
<evidence type="ECO:0000256" key="1">
    <source>
        <dbReference type="ARBA" id="ARBA00023239"/>
    </source>
</evidence>
<dbReference type="GO" id="GO:0008684">
    <property type="term" value="F:2-oxopent-4-enoate hydratase activity"/>
    <property type="evidence" value="ECO:0007669"/>
    <property type="project" value="TreeGrafter"/>
</dbReference>
<gene>
    <name evidence="3" type="ORF">FHP08_16295</name>
</gene>
<dbReference type="RefSeq" id="WP_147705546.1">
    <property type="nucleotide sequence ID" value="NZ_VDUY01000007.1"/>
</dbReference>
<sequence>MTIRSASRALKAQDSAHARIERAVRWLVEQHRGRKPFAGFPRDCAPASVEQAYAIQDAFVEAKARECGEPMGWKIALSNPAMQRFVGLAEPVAGRLHRRQVVGAPAHARAAAYGRLLVEFEFAVELGEDLPPRAGGYSRALVAQAVAAVRPAFELADDRGADYQTLNAHGLQLVADNAWNEGAVLGERRTDWRSLDLAELDGFVAIDGQQVGAGSGRDLMGHPLDALAWLASHVSRRGLTMRAGDVAILGSLVTSKFPRPGERLDFALEGFDPISLYVD</sequence>
<dbReference type="Pfam" id="PF01557">
    <property type="entry name" value="FAA_hydrolase"/>
    <property type="match status" value="1"/>
</dbReference>
<dbReference type="SUPFAM" id="SSF56529">
    <property type="entry name" value="FAH"/>
    <property type="match status" value="1"/>
</dbReference>
<proteinExistence type="predicted"/>
<evidence type="ECO:0000313" key="3">
    <source>
        <dbReference type="EMBL" id="TXL63852.1"/>
    </source>
</evidence>
<dbReference type="InterPro" id="IPR050772">
    <property type="entry name" value="Hydratase-Decarb/MhpD_sf"/>
</dbReference>
<dbReference type="InterPro" id="IPR011234">
    <property type="entry name" value="Fumarylacetoacetase-like_C"/>
</dbReference>
<keyword evidence="4" id="KW-1185">Reference proteome</keyword>
<dbReference type="Gene3D" id="3.90.850.10">
    <property type="entry name" value="Fumarylacetoacetase-like, C-terminal domain"/>
    <property type="match status" value="1"/>
</dbReference>
<feature type="domain" description="Fumarylacetoacetase-like C-terminal" evidence="2">
    <location>
        <begin position="107"/>
        <end position="271"/>
    </location>
</feature>
<accession>A0A5C8NR87</accession>
<dbReference type="OrthoDB" id="9792137at2"/>
<keyword evidence="1" id="KW-0456">Lyase</keyword>
<dbReference type="PANTHER" id="PTHR30143:SF0">
    <property type="entry name" value="2-KETO-4-PENTENOATE HYDRATASE"/>
    <property type="match status" value="1"/>
</dbReference>
<dbReference type="GO" id="GO:0005737">
    <property type="term" value="C:cytoplasm"/>
    <property type="evidence" value="ECO:0007669"/>
    <property type="project" value="TreeGrafter"/>
</dbReference>
<evidence type="ECO:0000313" key="4">
    <source>
        <dbReference type="Proteomes" id="UP000321548"/>
    </source>
</evidence>
<comment type="caution">
    <text evidence="3">The sequence shown here is derived from an EMBL/GenBank/DDBJ whole genome shotgun (WGS) entry which is preliminary data.</text>
</comment>
<protein>
    <recommendedName>
        <fullName evidence="2">Fumarylacetoacetase-like C-terminal domain-containing protein</fullName>
    </recommendedName>
</protein>
<dbReference type="PANTHER" id="PTHR30143">
    <property type="entry name" value="ACID HYDRATASE"/>
    <property type="match status" value="1"/>
</dbReference>
<reference evidence="3 4" key="1">
    <citation type="submission" date="2019-06" db="EMBL/GenBank/DDBJ databases">
        <title>Quisquiliibacterium sp. nov., isolated from a maize field.</title>
        <authorList>
            <person name="Lin S.-Y."/>
            <person name="Tsai C.-F."/>
            <person name="Young C.-C."/>
        </authorList>
    </citation>
    <scope>NUCLEOTIDE SEQUENCE [LARGE SCALE GENOMIC DNA]</scope>
    <source>
        <strain evidence="3 4">CC-CFT501</strain>
    </source>
</reference>
<dbReference type="EMBL" id="VDUY01000007">
    <property type="protein sequence ID" value="TXL63852.1"/>
    <property type="molecule type" value="Genomic_DNA"/>
</dbReference>
<organism evidence="3 4">
    <name type="scientific">Zeimonas arvi</name>
    <dbReference type="NCBI Taxonomy" id="2498847"/>
    <lineage>
        <taxon>Bacteria</taxon>
        <taxon>Pseudomonadati</taxon>
        <taxon>Pseudomonadota</taxon>
        <taxon>Betaproteobacteria</taxon>
        <taxon>Burkholderiales</taxon>
        <taxon>Burkholderiaceae</taxon>
        <taxon>Zeimonas</taxon>
    </lineage>
</organism>
<name>A0A5C8NR87_9BURK</name>
<dbReference type="AlphaFoldDB" id="A0A5C8NR87"/>
<dbReference type="Proteomes" id="UP000321548">
    <property type="component" value="Unassembled WGS sequence"/>
</dbReference>
<evidence type="ECO:0000259" key="2">
    <source>
        <dbReference type="Pfam" id="PF01557"/>
    </source>
</evidence>